<dbReference type="Gene3D" id="2.30.30.360">
    <property type="entry name" value="Myosin S1 fragment, N-terminal"/>
    <property type="match status" value="1"/>
</dbReference>
<dbReference type="Gene3D" id="1.20.58.530">
    <property type="match status" value="1"/>
</dbReference>
<dbReference type="PRINTS" id="PR00193">
    <property type="entry name" value="MYOSINHEAVY"/>
</dbReference>
<evidence type="ECO:0000256" key="4">
    <source>
        <dbReference type="ARBA" id="ARBA00023054"/>
    </source>
</evidence>
<dbReference type="FunFam" id="3.40.850.10:FF:000101">
    <property type="entry name" value="Slow myosin heavy chain 2"/>
    <property type="match status" value="1"/>
</dbReference>
<dbReference type="PROSITE" id="PS50096">
    <property type="entry name" value="IQ"/>
    <property type="match status" value="1"/>
</dbReference>
<dbReference type="Proteomes" id="UP000654370">
    <property type="component" value="Unassembled WGS sequence"/>
</dbReference>
<feature type="binding site" evidence="8">
    <location>
        <begin position="186"/>
        <end position="193"/>
    </location>
    <ligand>
        <name>ATP</name>
        <dbReference type="ChEBI" id="CHEBI:30616"/>
    </ligand>
</feature>
<evidence type="ECO:0000313" key="14">
    <source>
        <dbReference type="Proteomes" id="UP000654370"/>
    </source>
</evidence>
<dbReference type="GO" id="GO:0051015">
    <property type="term" value="F:actin filament binding"/>
    <property type="evidence" value="ECO:0007669"/>
    <property type="project" value="InterPro"/>
</dbReference>
<feature type="domain" description="Myosin motor" evidence="11">
    <location>
        <begin position="93"/>
        <end position="787"/>
    </location>
</feature>
<dbReference type="Gene3D" id="3.40.850.10">
    <property type="entry name" value="Kinesin motor domain"/>
    <property type="match status" value="1"/>
</dbReference>
<dbReference type="SMART" id="SM00242">
    <property type="entry name" value="MYSc"/>
    <property type="match status" value="1"/>
</dbReference>
<dbReference type="GO" id="GO:0005737">
    <property type="term" value="C:cytoplasm"/>
    <property type="evidence" value="ECO:0007669"/>
    <property type="project" value="TreeGrafter"/>
</dbReference>
<feature type="region of interest" description="Actin-binding" evidence="8">
    <location>
        <begin position="665"/>
        <end position="687"/>
    </location>
</feature>
<dbReference type="EMBL" id="JAEPQZ010000001">
    <property type="protein sequence ID" value="KAG2185782.1"/>
    <property type="molecule type" value="Genomic_DNA"/>
</dbReference>
<dbReference type="InterPro" id="IPR027417">
    <property type="entry name" value="P-loop_NTPase"/>
</dbReference>
<dbReference type="PANTHER" id="PTHR13140:SF857">
    <property type="entry name" value="MYOSIN-11"/>
    <property type="match status" value="1"/>
</dbReference>
<protein>
    <submittedName>
        <fullName evidence="13">Uncharacterized protein</fullName>
    </submittedName>
</protein>
<feature type="coiled-coil region" evidence="9">
    <location>
        <begin position="851"/>
        <end position="885"/>
    </location>
</feature>
<evidence type="ECO:0000256" key="6">
    <source>
        <dbReference type="ARBA" id="ARBA00023175"/>
    </source>
</evidence>
<dbReference type="GO" id="GO:0016020">
    <property type="term" value="C:membrane"/>
    <property type="evidence" value="ECO:0007669"/>
    <property type="project" value="TreeGrafter"/>
</dbReference>
<evidence type="ECO:0000256" key="10">
    <source>
        <dbReference type="SAM" id="MobiDB-lite"/>
    </source>
</evidence>
<dbReference type="Pfam" id="PF00063">
    <property type="entry name" value="Myosin_head"/>
    <property type="match status" value="1"/>
</dbReference>
<keyword evidence="2 8" id="KW-0547">Nucleotide-binding</keyword>
<feature type="domain" description="Myosin N-terminal SH3-like" evidence="12">
    <location>
        <begin position="38"/>
        <end position="89"/>
    </location>
</feature>
<comment type="caution">
    <text evidence="13">The sequence shown here is derived from an EMBL/GenBank/DDBJ whole genome shotgun (WGS) entry which is preliminary data.</text>
</comment>
<evidence type="ECO:0000256" key="2">
    <source>
        <dbReference type="ARBA" id="ARBA00022741"/>
    </source>
</evidence>
<sequence length="1239" mass="143486">MTQGPSLRGSYIDSHGTKVFLKSHSERSQDAVAQAAFNEKRWVWVEDPEEAYIAGDILRELDGGQSFEVALSSGPVRIVRANEIHKMNPPKFDRVEDVAELSFLNEPSVVHNFKMRYLHNDIYTYSGLFLVAINPYKRLPIYTEEVIKMYKGRKRGEAPPHIFATADQAYYDMLQDQENQSILITGESGAGKTENTKIVIQYLASIAGEGRSTNKSANRLEQQILQANPILEAFGNAQTIRNNNSSRFGKFIRIEFNMQGQIAGANIEWYLLEKSRVHQQSPKERNYHIFYQLMHADAATRGINPPFSPAKLLLDSDIGKYNYIRKSNRIIDGVDDEIEYNKLKKSMDIMGFDEKEQFDFFRIVAAILHIGNIKVLAERDRADIRDFAVIERVCHLLGVPAQEFRKCLLTPRIKAGRDWVNLARTQAQVVSSLEALAKALYERSFSSLVGRINKAIDRNLSGDKLGFIGVLDIAGFEIFEVNSFEQLCINYTNEKLQQFFNHTMFEIEQEEYRKENIDWSYIDFGLDLQPTIDLIEKIKPVGILACLEEECVAPRGTDQRFLEKLNRTWDGVESKYQSTRFQDGFVIQHYAADVQYSTKGWLDKNKDPLNEDVTRLLAQSSESYVATLFEDYLEEDEEETLPSLAKLRKGGGSFRTVGQRHKQQLLSLMKTLRLTHPHFVRCIVPNVHKRAGDMDIPLVCDQLRCNGVLEGIRICRKGYPNRLPFAAFRQRYEMLCPDVLGNGFVDGRTACQTLLKCMELEPEKYRIGTSKVFFKATVLAEIEETRDRKLSSIFTNIQAICRGRIARNRMNKKARRTEALKIIQRNSRIYVNLREWPWWRLYSRIKPLLGVHNMESQLKLKEKTIVELKQQITTQETELHDAGRKQRDLEAEKREYVHLLEQERMVAQDTAASLSSNQEKLTLVEEELQDKAAKLQKFENEMAKQQDLLQAAQDLNEEKQSQLQQLEDRLAQEEEERISAQTQLKEMSRNLSRLERDVEEKVEANSKLSAENSAQLAMISKLHNELKDTDEENQSLGERVDVLEENEVAKDRRIKELEQNEEVKDRKIKELEDEVQALIEQAADTTEKDLEIAEVKNQLDVFMRKEEDTRRNELEERALLRKQFEKSKEEFEGKLENMTQKAKTLEQALTSRNDEKQNLEKQLEDKTSNEKQLQSQIRELQSALEKQQQDNQELRNNNDELEDEMSAMVELLRAEKEEATARLSRLGLHMERPRLLRKI</sequence>
<comment type="similarity">
    <text evidence="1 8">Belongs to the TRAFAC class myosin-kinesin ATPase superfamily. Myosin family.</text>
</comment>
<dbReference type="CDD" id="cd01377">
    <property type="entry name" value="MYSc_class_II"/>
    <property type="match status" value="1"/>
</dbReference>
<dbReference type="InterPro" id="IPR036961">
    <property type="entry name" value="Kinesin_motor_dom_sf"/>
</dbReference>
<keyword evidence="6 8" id="KW-0505">Motor protein</keyword>
<accession>A0A8H7UL52</accession>
<evidence type="ECO:0000259" key="12">
    <source>
        <dbReference type="PROSITE" id="PS51844"/>
    </source>
</evidence>
<evidence type="ECO:0000256" key="1">
    <source>
        <dbReference type="ARBA" id="ARBA00008314"/>
    </source>
</evidence>
<dbReference type="Gene3D" id="1.20.5.4820">
    <property type="match status" value="1"/>
</dbReference>
<dbReference type="InterPro" id="IPR001609">
    <property type="entry name" value="Myosin_head_motor_dom-like"/>
</dbReference>
<gene>
    <name evidence="13" type="ORF">INT43_002219</name>
</gene>
<dbReference type="GO" id="GO:0000146">
    <property type="term" value="F:microfilament motor activity"/>
    <property type="evidence" value="ECO:0007669"/>
    <property type="project" value="TreeGrafter"/>
</dbReference>
<evidence type="ECO:0000256" key="7">
    <source>
        <dbReference type="ARBA" id="ARBA00023203"/>
    </source>
</evidence>
<evidence type="ECO:0000259" key="11">
    <source>
        <dbReference type="PROSITE" id="PS51456"/>
    </source>
</evidence>
<proteinExistence type="inferred from homology"/>
<evidence type="ECO:0000256" key="8">
    <source>
        <dbReference type="PROSITE-ProRule" id="PRU00782"/>
    </source>
</evidence>
<dbReference type="InterPro" id="IPR004009">
    <property type="entry name" value="SH3_Myosin"/>
</dbReference>
<dbReference type="InterPro" id="IPR008989">
    <property type="entry name" value="Myosin_S1_N"/>
</dbReference>
<keyword evidence="4 9" id="KW-0175">Coiled coil</keyword>
<feature type="region of interest" description="Disordered" evidence="10">
    <location>
        <begin position="1150"/>
        <end position="1170"/>
    </location>
</feature>
<dbReference type="OrthoDB" id="6108017at2759"/>
<dbReference type="Gene3D" id="1.20.120.720">
    <property type="entry name" value="Myosin VI head, motor domain, U50 subdomain"/>
    <property type="match status" value="1"/>
</dbReference>
<evidence type="ECO:0000256" key="9">
    <source>
        <dbReference type="SAM" id="Coils"/>
    </source>
</evidence>
<dbReference type="GO" id="GO:0005524">
    <property type="term" value="F:ATP binding"/>
    <property type="evidence" value="ECO:0007669"/>
    <property type="project" value="UniProtKB-UniRule"/>
</dbReference>
<dbReference type="AlphaFoldDB" id="A0A8H7UL52"/>
<dbReference type="FunFam" id="1.20.5.4820:FF:000002">
    <property type="entry name" value="Myosin heavy chain 10"/>
    <property type="match status" value="1"/>
</dbReference>
<dbReference type="Gene3D" id="1.10.10.820">
    <property type="match status" value="1"/>
</dbReference>
<dbReference type="GO" id="GO:0007015">
    <property type="term" value="P:actin filament organization"/>
    <property type="evidence" value="ECO:0007669"/>
    <property type="project" value="TreeGrafter"/>
</dbReference>
<dbReference type="Pfam" id="PF02736">
    <property type="entry name" value="Myosin_N"/>
    <property type="match status" value="1"/>
</dbReference>
<evidence type="ECO:0000313" key="13">
    <source>
        <dbReference type="EMBL" id="KAG2185782.1"/>
    </source>
</evidence>
<keyword evidence="14" id="KW-1185">Reference proteome</keyword>
<organism evidence="13 14">
    <name type="scientific">Mortierella isabellina</name>
    <name type="common">Filamentous fungus</name>
    <name type="synonym">Umbelopsis isabellina</name>
    <dbReference type="NCBI Taxonomy" id="91625"/>
    <lineage>
        <taxon>Eukaryota</taxon>
        <taxon>Fungi</taxon>
        <taxon>Fungi incertae sedis</taxon>
        <taxon>Mucoromycota</taxon>
        <taxon>Mucoromycotina</taxon>
        <taxon>Umbelopsidomycetes</taxon>
        <taxon>Umbelopsidales</taxon>
        <taxon>Umbelopsidaceae</taxon>
        <taxon>Umbelopsis</taxon>
    </lineage>
</organism>
<evidence type="ECO:0000256" key="5">
    <source>
        <dbReference type="ARBA" id="ARBA00023123"/>
    </source>
</evidence>
<dbReference type="GO" id="GO:0016459">
    <property type="term" value="C:myosin complex"/>
    <property type="evidence" value="ECO:0007669"/>
    <property type="project" value="UniProtKB-KW"/>
</dbReference>
<keyword evidence="5 8" id="KW-0518">Myosin</keyword>
<dbReference type="PANTHER" id="PTHR13140">
    <property type="entry name" value="MYOSIN"/>
    <property type="match status" value="1"/>
</dbReference>
<keyword evidence="7 8" id="KW-0009">Actin-binding</keyword>
<dbReference type="PROSITE" id="PS51456">
    <property type="entry name" value="MYOSIN_MOTOR"/>
    <property type="match status" value="1"/>
</dbReference>
<dbReference type="PROSITE" id="PS51844">
    <property type="entry name" value="SH3_LIKE"/>
    <property type="match status" value="1"/>
</dbReference>
<evidence type="ECO:0000256" key="3">
    <source>
        <dbReference type="ARBA" id="ARBA00022840"/>
    </source>
</evidence>
<keyword evidence="3 8" id="KW-0067">ATP-binding</keyword>
<feature type="compositionally biased region" description="Basic and acidic residues" evidence="10">
    <location>
        <begin position="1152"/>
        <end position="1169"/>
    </location>
</feature>
<dbReference type="SUPFAM" id="SSF52540">
    <property type="entry name" value="P-loop containing nucleoside triphosphate hydrolases"/>
    <property type="match status" value="1"/>
</dbReference>
<name>A0A8H7UL52_MORIS</name>
<reference evidence="13" key="1">
    <citation type="submission" date="2020-12" db="EMBL/GenBank/DDBJ databases">
        <title>Metabolic potential, ecology and presence of endohyphal bacteria is reflected in genomic diversity of Mucoromycotina.</title>
        <authorList>
            <person name="Muszewska A."/>
            <person name="Okrasinska A."/>
            <person name="Steczkiewicz K."/>
            <person name="Drgas O."/>
            <person name="Orlowska M."/>
            <person name="Perlinska-Lenart U."/>
            <person name="Aleksandrzak-Piekarczyk T."/>
            <person name="Szatraj K."/>
            <person name="Zielenkiewicz U."/>
            <person name="Pilsyk S."/>
            <person name="Malc E."/>
            <person name="Mieczkowski P."/>
            <person name="Kruszewska J.S."/>
            <person name="Biernat P."/>
            <person name="Pawlowska J."/>
        </authorList>
    </citation>
    <scope>NUCLEOTIDE SEQUENCE</scope>
    <source>
        <strain evidence="13">WA0000067209</strain>
    </source>
</reference>